<gene>
    <name evidence="2" type="ORF">QBC34DRAFT_441305</name>
</gene>
<feature type="transmembrane region" description="Helical" evidence="1">
    <location>
        <begin position="304"/>
        <end position="326"/>
    </location>
</feature>
<reference evidence="2" key="2">
    <citation type="submission" date="2023-05" db="EMBL/GenBank/DDBJ databases">
        <authorList>
            <consortium name="Lawrence Berkeley National Laboratory"/>
            <person name="Steindorff A."/>
            <person name="Hensen N."/>
            <person name="Bonometti L."/>
            <person name="Westerberg I."/>
            <person name="Brannstrom I.O."/>
            <person name="Guillou S."/>
            <person name="Cros-Aarteil S."/>
            <person name="Calhoun S."/>
            <person name="Haridas S."/>
            <person name="Kuo A."/>
            <person name="Mondo S."/>
            <person name="Pangilinan J."/>
            <person name="Riley R."/>
            <person name="Labutti K."/>
            <person name="Andreopoulos B."/>
            <person name="Lipzen A."/>
            <person name="Chen C."/>
            <person name="Yanf M."/>
            <person name="Daum C."/>
            <person name="Ng V."/>
            <person name="Clum A."/>
            <person name="Ohm R."/>
            <person name="Martin F."/>
            <person name="Silar P."/>
            <person name="Natvig D."/>
            <person name="Lalanne C."/>
            <person name="Gautier V."/>
            <person name="Ament-Velasquez S.L."/>
            <person name="Kruys A."/>
            <person name="Hutchinson M.I."/>
            <person name="Powell A.J."/>
            <person name="Barry K."/>
            <person name="Miller A.N."/>
            <person name="Grigoriev I.V."/>
            <person name="Debuchy R."/>
            <person name="Gladieux P."/>
            <person name="Thoren M.H."/>
            <person name="Johannesson H."/>
        </authorList>
    </citation>
    <scope>NUCLEOTIDE SEQUENCE</scope>
    <source>
        <strain evidence="2">PSN243</strain>
    </source>
</reference>
<keyword evidence="3" id="KW-1185">Reference proteome</keyword>
<protein>
    <submittedName>
        <fullName evidence="2">Uncharacterized protein</fullName>
    </submittedName>
</protein>
<keyword evidence="1" id="KW-0472">Membrane</keyword>
<dbReference type="EMBL" id="MU865961">
    <property type="protein sequence ID" value="KAK4445891.1"/>
    <property type="molecule type" value="Genomic_DNA"/>
</dbReference>
<evidence type="ECO:0000256" key="1">
    <source>
        <dbReference type="SAM" id="Phobius"/>
    </source>
</evidence>
<accession>A0AAV9GDZ4</accession>
<evidence type="ECO:0000313" key="3">
    <source>
        <dbReference type="Proteomes" id="UP001321760"/>
    </source>
</evidence>
<evidence type="ECO:0000313" key="2">
    <source>
        <dbReference type="EMBL" id="KAK4445891.1"/>
    </source>
</evidence>
<reference evidence="2" key="1">
    <citation type="journal article" date="2023" name="Mol. Phylogenet. Evol.">
        <title>Genome-scale phylogeny and comparative genomics of the fungal order Sordariales.</title>
        <authorList>
            <person name="Hensen N."/>
            <person name="Bonometti L."/>
            <person name="Westerberg I."/>
            <person name="Brannstrom I.O."/>
            <person name="Guillou S."/>
            <person name="Cros-Aarteil S."/>
            <person name="Calhoun S."/>
            <person name="Haridas S."/>
            <person name="Kuo A."/>
            <person name="Mondo S."/>
            <person name="Pangilinan J."/>
            <person name="Riley R."/>
            <person name="LaButti K."/>
            <person name="Andreopoulos B."/>
            <person name="Lipzen A."/>
            <person name="Chen C."/>
            <person name="Yan M."/>
            <person name="Daum C."/>
            <person name="Ng V."/>
            <person name="Clum A."/>
            <person name="Steindorff A."/>
            <person name="Ohm R.A."/>
            <person name="Martin F."/>
            <person name="Silar P."/>
            <person name="Natvig D.O."/>
            <person name="Lalanne C."/>
            <person name="Gautier V."/>
            <person name="Ament-Velasquez S.L."/>
            <person name="Kruys A."/>
            <person name="Hutchinson M.I."/>
            <person name="Powell A.J."/>
            <person name="Barry K."/>
            <person name="Miller A.N."/>
            <person name="Grigoriev I.V."/>
            <person name="Debuchy R."/>
            <person name="Gladieux P."/>
            <person name="Hiltunen Thoren M."/>
            <person name="Johannesson H."/>
        </authorList>
    </citation>
    <scope>NUCLEOTIDE SEQUENCE</scope>
    <source>
        <strain evidence="2">PSN243</strain>
    </source>
</reference>
<organism evidence="2 3">
    <name type="scientific">Podospora aff. communis PSN243</name>
    <dbReference type="NCBI Taxonomy" id="3040156"/>
    <lineage>
        <taxon>Eukaryota</taxon>
        <taxon>Fungi</taxon>
        <taxon>Dikarya</taxon>
        <taxon>Ascomycota</taxon>
        <taxon>Pezizomycotina</taxon>
        <taxon>Sordariomycetes</taxon>
        <taxon>Sordariomycetidae</taxon>
        <taxon>Sordariales</taxon>
        <taxon>Podosporaceae</taxon>
        <taxon>Podospora</taxon>
    </lineage>
</organism>
<name>A0AAV9GDZ4_9PEZI</name>
<dbReference type="Proteomes" id="UP001321760">
    <property type="component" value="Unassembled WGS sequence"/>
</dbReference>
<dbReference type="Gene3D" id="1.20.58.340">
    <property type="entry name" value="Magnesium transport protein CorA, transmembrane region"/>
    <property type="match status" value="1"/>
</dbReference>
<keyword evidence="1" id="KW-1133">Transmembrane helix</keyword>
<proteinExistence type="predicted"/>
<keyword evidence="1" id="KW-0812">Transmembrane</keyword>
<sequence length="355" mass="40432">MPVLTQPKECRVFEEEGLGNFLEKIDSSLSRKEYVGNLAIFILGNEDKKGRPNQLQIPAHLFQRLVIIFRIPASLLQTAFDPQYISRACGLGLYGKCAETVLFYPSIVTGARCFVYGRNFGPDVGFVHIILRPPPNLFKAWNEYLVETPVSSPEDRHPLQLHLTLLGQLADFNESELCAMRNLIVSYEKDEEHKWLKQNQRRQVFILHRLAQTMRIVVENYTDIEAIVELLQRANARLDHGGCAWRDQDFDDRLLNTLSRTGAFRRWALNYADRVKILIDLAFHNATQDISEVNHQDSTSMNTIAIVTLVFLPGTLVCAIFSTVFFDISFDDNGADILQFRRVSGTSLPSPYPSP</sequence>
<comment type="caution">
    <text evidence="2">The sequence shown here is derived from an EMBL/GenBank/DDBJ whole genome shotgun (WGS) entry which is preliminary data.</text>
</comment>
<dbReference type="AlphaFoldDB" id="A0AAV9GDZ4"/>